<evidence type="ECO:0000313" key="5">
    <source>
        <dbReference type="Proteomes" id="UP000235672"/>
    </source>
</evidence>
<dbReference type="OrthoDB" id="5946976at2759"/>
<accession>A0A2J6Q9U8</accession>
<dbReference type="InterPro" id="IPR012338">
    <property type="entry name" value="Beta-lactam/transpept-like"/>
</dbReference>
<dbReference type="Proteomes" id="UP000235672">
    <property type="component" value="Unassembled WGS sequence"/>
</dbReference>
<feature type="domain" description="Beta-lactamase-related" evidence="2">
    <location>
        <begin position="14"/>
        <end position="268"/>
    </location>
</feature>
<dbReference type="Pfam" id="PF11954">
    <property type="entry name" value="DUF3471"/>
    <property type="match status" value="1"/>
</dbReference>
<dbReference type="PANTHER" id="PTHR46825">
    <property type="entry name" value="D-ALANYL-D-ALANINE-CARBOXYPEPTIDASE/ENDOPEPTIDASE AMPH"/>
    <property type="match status" value="1"/>
</dbReference>
<evidence type="ECO:0000259" key="3">
    <source>
        <dbReference type="Pfam" id="PF11954"/>
    </source>
</evidence>
<dbReference type="Gene3D" id="3.40.710.10">
    <property type="entry name" value="DD-peptidase/beta-lactamase superfamily"/>
    <property type="match status" value="1"/>
</dbReference>
<dbReference type="InterPro" id="IPR021860">
    <property type="entry name" value="Peptidase_S12_Pab87-rel_C"/>
</dbReference>
<protein>
    <submittedName>
        <fullName evidence="4">Putative penicillin-binding protein</fullName>
    </submittedName>
</protein>
<keyword evidence="5" id="KW-1185">Reference proteome</keyword>
<dbReference type="AlphaFoldDB" id="A0A2J6Q9U8"/>
<dbReference type="InterPro" id="IPR001466">
    <property type="entry name" value="Beta-lactam-related"/>
</dbReference>
<dbReference type="PANTHER" id="PTHR46825:SF9">
    <property type="entry name" value="BETA-LACTAMASE-RELATED DOMAIN-CONTAINING PROTEIN"/>
    <property type="match status" value="1"/>
</dbReference>
<reference evidence="4 5" key="1">
    <citation type="submission" date="2016-05" db="EMBL/GenBank/DDBJ databases">
        <title>A degradative enzymes factory behind the ericoid mycorrhizal symbiosis.</title>
        <authorList>
            <consortium name="DOE Joint Genome Institute"/>
            <person name="Martino E."/>
            <person name="Morin E."/>
            <person name="Grelet G."/>
            <person name="Kuo A."/>
            <person name="Kohler A."/>
            <person name="Daghino S."/>
            <person name="Barry K."/>
            <person name="Choi C."/>
            <person name="Cichocki N."/>
            <person name="Clum A."/>
            <person name="Copeland A."/>
            <person name="Hainaut M."/>
            <person name="Haridas S."/>
            <person name="Labutti K."/>
            <person name="Lindquist E."/>
            <person name="Lipzen A."/>
            <person name="Khouja H.-R."/>
            <person name="Murat C."/>
            <person name="Ohm R."/>
            <person name="Olson A."/>
            <person name="Spatafora J."/>
            <person name="Veneault-Fourrey C."/>
            <person name="Henrissat B."/>
            <person name="Grigoriev I."/>
            <person name="Martin F."/>
            <person name="Perotto S."/>
        </authorList>
    </citation>
    <scope>NUCLEOTIDE SEQUENCE [LARGE SCALE GENOMIC DNA]</scope>
    <source>
        <strain evidence="4 5">UAMH 7357</strain>
    </source>
</reference>
<dbReference type="EMBL" id="KZ613476">
    <property type="protein sequence ID" value="PMD23014.1"/>
    <property type="molecule type" value="Genomic_DNA"/>
</dbReference>
<dbReference type="STRING" id="1745343.A0A2J6Q9U8"/>
<dbReference type="SUPFAM" id="SSF56601">
    <property type="entry name" value="beta-lactamase/transpeptidase-like"/>
    <property type="match status" value="1"/>
</dbReference>
<evidence type="ECO:0000259" key="2">
    <source>
        <dbReference type="Pfam" id="PF00144"/>
    </source>
</evidence>
<proteinExistence type="inferred from homology"/>
<organism evidence="4 5">
    <name type="scientific">Hyaloscypha hepaticicola</name>
    <dbReference type="NCBI Taxonomy" id="2082293"/>
    <lineage>
        <taxon>Eukaryota</taxon>
        <taxon>Fungi</taxon>
        <taxon>Dikarya</taxon>
        <taxon>Ascomycota</taxon>
        <taxon>Pezizomycotina</taxon>
        <taxon>Leotiomycetes</taxon>
        <taxon>Helotiales</taxon>
        <taxon>Hyaloscyphaceae</taxon>
        <taxon>Hyaloscypha</taxon>
    </lineage>
</organism>
<dbReference type="Pfam" id="PF00144">
    <property type="entry name" value="Beta-lactamase"/>
    <property type="match status" value="1"/>
</dbReference>
<name>A0A2J6Q9U8_9HELO</name>
<evidence type="ECO:0000313" key="4">
    <source>
        <dbReference type="EMBL" id="PMD23014.1"/>
    </source>
</evidence>
<dbReference type="InterPro" id="IPR050491">
    <property type="entry name" value="AmpC-like"/>
</dbReference>
<sequence length="431" mass="48464">MSMLVDDNANFSNVQWKSPIIKLIPDDFALSDEYATIHTTIEDALSHRSGFPRHDYAIGGNYEGQEPSLRGMVRAMRHLPLTAEPRTRFQYSNQMYGVASHVIETLTGSWLGDVLKEKIWEPLNMKATFFSTSNAEKAPEHLAEGYVYYNKKFQPVQEMDLTCVSGGGSVISNVLDYTKWLKAHLSMSGPISKAGYKAIRTARSIEDRDDAPVAFTGNSLYALGWSTGVYQGYEYFEHSGGMVAFGTELIFFPALNYGLVAFANTAVTSNWLEQALVWHLIDEHLGIPKEDRFDWNKRNQDRMQKSVEEYKNGWKEAYPNIPNPRLPTTLPVQNYMGTYFNPGYNNITIEIKDGALYANRSDATLKLDMTLEHISGDYFMAYGDSTEAPGLPFKVAAPAEFKISPEGISKTLGLAAEPEMGKDGRIWFERL</sequence>
<evidence type="ECO:0000256" key="1">
    <source>
        <dbReference type="ARBA" id="ARBA00038215"/>
    </source>
</evidence>
<comment type="similarity">
    <text evidence="1">Belongs to the peptidase S12 family.</text>
</comment>
<gene>
    <name evidence="4" type="ORF">NA56DRAFT_83678</name>
</gene>
<feature type="domain" description="Peptidase S12 Pab87-related C-terminal" evidence="3">
    <location>
        <begin position="326"/>
        <end position="430"/>
    </location>
</feature>
<dbReference type="Gene3D" id="2.40.128.600">
    <property type="match status" value="1"/>
</dbReference>